<evidence type="ECO:0000313" key="3">
    <source>
        <dbReference type="Proteomes" id="UP000004728"/>
    </source>
</evidence>
<dbReference type="HOGENOM" id="CLU_1523648_0_0_5"/>
<gene>
    <name evidence="2" type="ORF">Y88_1563</name>
</gene>
<feature type="compositionally biased region" description="Pro residues" evidence="1">
    <location>
        <begin position="53"/>
        <end position="63"/>
    </location>
</feature>
<comment type="caution">
    <text evidence="2">The sequence shown here is derived from an EMBL/GenBank/DDBJ whole genome shotgun (WGS) entry which is preliminary data.</text>
</comment>
<dbReference type="AlphaFoldDB" id="F1Z7L7"/>
<keyword evidence="3" id="KW-1185">Reference proteome</keyword>
<dbReference type="OrthoDB" id="7411269at2"/>
<feature type="region of interest" description="Disordered" evidence="1">
    <location>
        <begin position="162"/>
        <end position="182"/>
    </location>
</feature>
<evidence type="ECO:0000313" key="2">
    <source>
        <dbReference type="EMBL" id="EGD59408.1"/>
    </source>
</evidence>
<organism evidence="2 3">
    <name type="scientific">Novosphingobium nitrogenifigens DSM 19370</name>
    <dbReference type="NCBI Taxonomy" id="983920"/>
    <lineage>
        <taxon>Bacteria</taxon>
        <taxon>Pseudomonadati</taxon>
        <taxon>Pseudomonadota</taxon>
        <taxon>Alphaproteobacteria</taxon>
        <taxon>Sphingomonadales</taxon>
        <taxon>Sphingomonadaceae</taxon>
        <taxon>Novosphingobium</taxon>
    </lineage>
</organism>
<dbReference type="Proteomes" id="UP000004728">
    <property type="component" value="Unassembled WGS sequence"/>
</dbReference>
<protein>
    <submittedName>
        <fullName evidence="2">Uncharacterized protein</fullName>
    </submittedName>
</protein>
<proteinExistence type="predicted"/>
<dbReference type="eggNOG" id="ENOG5030N68">
    <property type="taxonomic scope" value="Bacteria"/>
</dbReference>
<name>F1Z7L7_9SPHN</name>
<feature type="compositionally biased region" description="Low complexity" evidence="1">
    <location>
        <begin position="162"/>
        <end position="176"/>
    </location>
</feature>
<feature type="region of interest" description="Disordered" evidence="1">
    <location>
        <begin position="35"/>
        <end position="87"/>
    </location>
</feature>
<dbReference type="InParanoid" id="F1Z7L7"/>
<accession>F1Z7L7</accession>
<dbReference type="STRING" id="983920.Y88_1563"/>
<reference evidence="2 3" key="1">
    <citation type="journal article" date="2012" name="J. Bacteriol.">
        <title>Draft Genome Sequence of Novosphingobium nitrogenifigens Y88T.</title>
        <authorList>
            <person name="Strabala T.J."/>
            <person name="Macdonald L."/>
            <person name="Liu V."/>
            <person name="Smit A.M."/>
        </authorList>
    </citation>
    <scope>NUCLEOTIDE SEQUENCE [LARGE SCALE GENOMIC DNA]</scope>
    <source>
        <strain evidence="2 3">DSM 19370</strain>
    </source>
</reference>
<sequence>MISRGIGVSWQTILADLSLILFMVTASALANAPDAPLGPDVDDSAPHHGAGKPPAPSVSPPQSPAARPAPLTPSPEAEPVGVWRAGAGAPPLPQWLHDVAADPRLRLTITVHYATGGQAAAMAQAARLSAEAGNRAAGARIVIEAGEPAGASAVVGYDAQTGNGQAANNQTGNGTQLARSGA</sequence>
<dbReference type="EMBL" id="AEWJ01000033">
    <property type="protein sequence ID" value="EGD59408.1"/>
    <property type="molecule type" value="Genomic_DNA"/>
</dbReference>
<dbReference type="RefSeq" id="WP_008067741.1">
    <property type="nucleotide sequence ID" value="NZ_AQWK01000013.1"/>
</dbReference>
<evidence type="ECO:0000256" key="1">
    <source>
        <dbReference type="SAM" id="MobiDB-lite"/>
    </source>
</evidence>